<organism evidence="4 5">
    <name type="scientific">Nocardia huaxiensis</name>
    <dbReference type="NCBI Taxonomy" id="2755382"/>
    <lineage>
        <taxon>Bacteria</taxon>
        <taxon>Bacillati</taxon>
        <taxon>Actinomycetota</taxon>
        <taxon>Actinomycetes</taxon>
        <taxon>Mycobacteriales</taxon>
        <taxon>Nocardiaceae</taxon>
        <taxon>Nocardia</taxon>
    </lineage>
</organism>
<dbReference type="Proteomes" id="UP000515512">
    <property type="component" value="Chromosome"/>
</dbReference>
<dbReference type="RefSeq" id="WP_181584756.1">
    <property type="nucleotide sequence ID" value="NZ_CP059399.1"/>
</dbReference>
<keyword evidence="1 2" id="KW-0238">DNA-binding</keyword>
<accession>A0A7D6VD10</accession>
<dbReference type="Gene3D" id="1.10.357.10">
    <property type="entry name" value="Tetracycline Repressor, domain 2"/>
    <property type="match status" value="1"/>
</dbReference>
<evidence type="ECO:0000259" key="3">
    <source>
        <dbReference type="PROSITE" id="PS50977"/>
    </source>
</evidence>
<protein>
    <submittedName>
        <fullName evidence="4">TetR/AcrR family transcriptional regulator</fullName>
    </submittedName>
</protein>
<evidence type="ECO:0000313" key="4">
    <source>
        <dbReference type="EMBL" id="QLY33592.1"/>
    </source>
</evidence>
<reference evidence="4 5" key="1">
    <citation type="submission" date="2020-07" db="EMBL/GenBank/DDBJ databases">
        <authorList>
            <person name="Zhuang K."/>
            <person name="Ran Y."/>
        </authorList>
    </citation>
    <scope>NUCLEOTIDE SEQUENCE [LARGE SCALE GENOMIC DNA]</scope>
    <source>
        <strain evidence="4 5">WCH-YHL-001</strain>
    </source>
</reference>
<dbReference type="InterPro" id="IPR001647">
    <property type="entry name" value="HTH_TetR"/>
</dbReference>
<dbReference type="InterPro" id="IPR009057">
    <property type="entry name" value="Homeodomain-like_sf"/>
</dbReference>
<feature type="DNA-binding region" description="H-T-H motif" evidence="2">
    <location>
        <begin position="37"/>
        <end position="56"/>
    </location>
</feature>
<dbReference type="SUPFAM" id="SSF46689">
    <property type="entry name" value="Homeodomain-like"/>
    <property type="match status" value="1"/>
</dbReference>
<dbReference type="AlphaFoldDB" id="A0A7D6VD10"/>
<dbReference type="EMBL" id="CP059399">
    <property type="protein sequence ID" value="QLY33592.1"/>
    <property type="molecule type" value="Genomic_DNA"/>
</dbReference>
<keyword evidence="5" id="KW-1185">Reference proteome</keyword>
<dbReference type="KEGG" id="nhu:H0264_16345"/>
<sequence>MGFGKPGRPREDRLARQQEIFTAVRPLLLPGRTRELTMTQVAKHAHMSVGGLYHYFPSKRALVLFGMDPANLQRVCADFRREHATLAQTDPRALLTASLDTLAWAAIHYVQPSALAAVELDAGTFRAALEEVLTTELIGLMETVALAHPELTTAQAEELQLSLRRVCTLAFVDPAMTRSQLRDQLQATLDGTLLHSGGAADRRAS</sequence>
<evidence type="ECO:0000313" key="5">
    <source>
        <dbReference type="Proteomes" id="UP000515512"/>
    </source>
</evidence>
<gene>
    <name evidence="4" type="ORF">H0264_16345</name>
</gene>
<evidence type="ECO:0000256" key="1">
    <source>
        <dbReference type="ARBA" id="ARBA00023125"/>
    </source>
</evidence>
<dbReference type="PROSITE" id="PS50977">
    <property type="entry name" value="HTH_TETR_2"/>
    <property type="match status" value="1"/>
</dbReference>
<proteinExistence type="predicted"/>
<dbReference type="GO" id="GO:0003677">
    <property type="term" value="F:DNA binding"/>
    <property type="evidence" value="ECO:0007669"/>
    <property type="project" value="UniProtKB-UniRule"/>
</dbReference>
<dbReference type="Pfam" id="PF00440">
    <property type="entry name" value="TetR_N"/>
    <property type="match status" value="1"/>
</dbReference>
<feature type="domain" description="HTH tetR-type" evidence="3">
    <location>
        <begin position="14"/>
        <end position="74"/>
    </location>
</feature>
<name>A0A7D6VD10_9NOCA</name>
<evidence type="ECO:0000256" key="2">
    <source>
        <dbReference type="PROSITE-ProRule" id="PRU00335"/>
    </source>
</evidence>